<evidence type="ECO:0000259" key="11">
    <source>
        <dbReference type="PROSITE" id="PS50114"/>
    </source>
</evidence>
<name>A0A9N9WUN1_9DIPT</name>
<organism evidence="12 13">
    <name type="scientific">Chironomus riparius</name>
    <dbReference type="NCBI Taxonomy" id="315576"/>
    <lineage>
        <taxon>Eukaryota</taxon>
        <taxon>Metazoa</taxon>
        <taxon>Ecdysozoa</taxon>
        <taxon>Arthropoda</taxon>
        <taxon>Hexapoda</taxon>
        <taxon>Insecta</taxon>
        <taxon>Pterygota</taxon>
        <taxon>Neoptera</taxon>
        <taxon>Endopterygota</taxon>
        <taxon>Diptera</taxon>
        <taxon>Nematocera</taxon>
        <taxon>Chironomoidea</taxon>
        <taxon>Chironomidae</taxon>
        <taxon>Chironominae</taxon>
        <taxon>Chironomus</taxon>
    </lineage>
</organism>
<evidence type="ECO:0000256" key="7">
    <source>
        <dbReference type="ARBA" id="ARBA00023163"/>
    </source>
</evidence>
<dbReference type="PANTHER" id="PTHR10071">
    <property type="entry name" value="TRANSCRIPTION FACTOR GATA FAMILY MEMBER"/>
    <property type="match status" value="1"/>
</dbReference>
<feature type="domain" description="GATA-type" evidence="11">
    <location>
        <begin position="412"/>
        <end position="465"/>
    </location>
</feature>
<evidence type="ECO:0000256" key="2">
    <source>
        <dbReference type="ARBA" id="ARBA00022723"/>
    </source>
</evidence>
<reference evidence="12" key="2">
    <citation type="submission" date="2022-10" db="EMBL/GenBank/DDBJ databases">
        <authorList>
            <consortium name="ENA_rothamsted_submissions"/>
            <consortium name="culmorum"/>
            <person name="King R."/>
        </authorList>
    </citation>
    <scope>NUCLEOTIDE SEQUENCE</scope>
</reference>
<feature type="compositionally biased region" description="Low complexity" evidence="10">
    <location>
        <begin position="126"/>
        <end position="142"/>
    </location>
</feature>
<feature type="region of interest" description="Disordered" evidence="10">
    <location>
        <begin position="1"/>
        <end position="38"/>
    </location>
</feature>
<keyword evidence="4" id="KW-0862">Zinc</keyword>
<feature type="compositionally biased region" description="Low complexity" evidence="10">
    <location>
        <begin position="201"/>
        <end position="215"/>
    </location>
</feature>
<feature type="compositionally biased region" description="Low complexity" evidence="10">
    <location>
        <begin position="223"/>
        <end position="268"/>
    </location>
</feature>
<feature type="region of interest" description="Disordered" evidence="10">
    <location>
        <begin position="328"/>
        <end position="353"/>
    </location>
</feature>
<evidence type="ECO:0000313" key="13">
    <source>
        <dbReference type="Proteomes" id="UP001153620"/>
    </source>
</evidence>
<evidence type="ECO:0000256" key="1">
    <source>
        <dbReference type="ARBA" id="ARBA00004123"/>
    </source>
</evidence>
<evidence type="ECO:0000256" key="5">
    <source>
        <dbReference type="ARBA" id="ARBA00023015"/>
    </source>
</evidence>
<keyword evidence="5" id="KW-0805">Transcription regulation</keyword>
<dbReference type="SMART" id="SM00401">
    <property type="entry name" value="ZnF_GATA"/>
    <property type="match status" value="2"/>
</dbReference>
<proteinExistence type="predicted"/>
<feature type="compositionally biased region" description="Low complexity" evidence="10">
    <location>
        <begin position="275"/>
        <end position="289"/>
    </location>
</feature>
<feature type="domain" description="GATA-type" evidence="11">
    <location>
        <begin position="352"/>
        <end position="405"/>
    </location>
</feature>
<feature type="compositionally biased region" description="Low complexity" evidence="10">
    <location>
        <begin position="95"/>
        <end position="106"/>
    </location>
</feature>
<dbReference type="InterPro" id="IPR000679">
    <property type="entry name" value="Znf_GATA"/>
</dbReference>
<dbReference type="FunFam" id="3.30.50.10:FF:000036">
    <property type="entry name" value="Endothelial transcription factor GATA-2"/>
    <property type="match status" value="1"/>
</dbReference>
<dbReference type="Pfam" id="PF00320">
    <property type="entry name" value="GATA"/>
    <property type="match status" value="2"/>
</dbReference>
<dbReference type="FunFam" id="3.30.50.10:FF:000032">
    <property type="entry name" value="Transcription factor GATA-3"/>
    <property type="match status" value="1"/>
</dbReference>
<dbReference type="GO" id="GO:0000122">
    <property type="term" value="P:negative regulation of transcription by RNA polymerase II"/>
    <property type="evidence" value="ECO:0007669"/>
    <property type="project" value="TreeGrafter"/>
</dbReference>
<dbReference type="EMBL" id="OU895879">
    <property type="protein sequence ID" value="CAG9809884.1"/>
    <property type="molecule type" value="Genomic_DNA"/>
</dbReference>
<reference evidence="12" key="1">
    <citation type="submission" date="2022-01" db="EMBL/GenBank/DDBJ databases">
        <authorList>
            <person name="King R."/>
        </authorList>
    </citation>
    <scope>NUCLEOTIDE SEQUENCE</scope>
</reference>
<evidence type="ECO:0000256" key="6">
    <source>
        <dbReference type="ARBA" id="ARBA00023125"/>
    </source>
</evidence>
<dbReference type="GO" id="GO:0045165">
    <property type="term" value="P:cell fate commitment"/>
    <property type="evidence" value="ECO:0007669"/>
    <property type="project" value="TreeGrafter"/>
</dbReference>
<keyword evidence="13" id="KW-1185">Reference proteome</keyword>
<dbReference type="GO" id="GO:0045944">
    <property type="term" value="P:positive regulation of transcription by RNA polymerase II"/>
    <property type="evidence" value="ECO:0007669"/>
    <property type="project" value="TreeGrafter"/>
</dbReference>
<dbReference type="GO" id="GO:0008270">
    <property type="term" value="F:zinc ion binding"/>
    <property type="evidence" value="ECO:0007669"/>
    <property type="project" value="UniProtKB-KW"/>
</dbReference>
<gene>
    <name evidence="12" type="ORF">CHIRRI_LOCUS12704</name>
</gene>
<dbReference type="InterPro" id="IPR013088">
    <property type="entry name" value="Znf_NHR/GATA"/>
</dbReference>
<dbReference type="OrthoDB" id="515401at2759"/>
<dbReference type="InterPro" id="IPR039355">
    <property type="entry name" value="Transcription_factor_GATA"/>
</dbReference>
<comment type="subcellular location">
    <subcellularLocation>
        <location evidence="1">Nucleus</location>
    </subcellularLocation>
</comment>
<evidence type="ECO:0000256" key="8">
    <source>
        <dbReference type="ARBA" id="ARBA00023242"/>
    </source>
</evidence>
<dbReference type="PRINTS" id="PR00619">
    <property type="entry name" value="GATAZNFINGER"/>
</dbReference>
<dbReference type="GO" id="GO:0000981">
    <property type="term" value="F:DNA-binding transcription factor activity, RNA polymerase II-specific"/>
    <property type="evidence" value="ECO:0007669"/>
    <property type="project" value="TreeGrafter"/>
</dbReference>
<evidence type="ECO:0000256" key="4">
    <source>
        <dbReference type="ARBA" id="ARBA00022833"/>
    </source>
</evidence>
<dbReference type="PROSITE" id="PS50114">
    <property type="entry name" value="GATA_ZN_FINGER_2"/>
    <property type="match status" value="2"/>
</dbReference>
<evidence type="ECO:0000256" key="3">
    <source>
        <dbReference type="ARBA" id="ARBA00022771"/>
    </source>
</evidence>
<evidence type="ECO:0000256" key="9">
    <source>
        <dbReference type="PROSITE-ProRule" id="PRU00094"/>
    </source>
</evidence>
<evidence type="ECO:0000313" key="12">
    <source>
        <dbReference type="EMBL" id="CAG9809884.1"/>
    </source>
</evidence>
<keyword evidence="3 9" id="KW-0863">Zinc-finger</keyword>
<dbReference type="GO" id="GO:0005634">
    <property type="term" value="C:nucleus"/>
    <property type="evidence" value="ECO:0007669"/>
    <property type="project" value="UniProtKB-SubCell"/>
</dbReference>
<keyword evidence="6" id="KW-0238">DNA-binding</keyword>
<sequence length="586" mass="62720">MDMTSTAEASRWYGNQRLPGSPNTALAHQNAGASAGGSVDASEMSAYYALENSNAHRRYYSAAAGYSPHTSRMPSSHVSTPQVCRPHFHAPLPWSLSDPPKPLSSSGAWGSPFACPQDPQDSKLVGQIQNSQSSSGQHLFSFPPTPPKDSTPDSVQTGPTDYQAAVNVFMHQAQASTNSQLNGTDTSSSCGLDVKPCLSGNAGNGNNNAQQSQQAPKQREGTHQSQSTSNSQNTSNNNTNSNSNSQNLNNHSSVHNNNNTSSSNNTTTAHHHHQQSQQQQQQQQQHGSSLFDSSHQAAAVAAAASYGAYENSYLGYPQSTNSVFQSNIRSSTMNNNSPSSNHKPQRTKARTSAEGRECVNCGATSTPLWRRDGTGHYLCNACGLYYKMNGQNRPLIKPKRRLKLQSLQSAARRAGTSCANCKTTTTTLWRRNQGGEPVCNACGLYYKLHNVNRPLTMKKEGIQTRNRKLSSKSKKKKGVGGCLPIGSHLGDLMKPLDSKPFPGGFSTSMDCLYQFTGQHGHLSGGLHPAHTHMHGGWSGWPGALGASSSLQSGFATAGSLGGGVVPHSQSYHLGLNSMGAWRSEYT</sequence>
<feature type="region of interest" description="Disordered" evidence="10">
    <location>
        <begin position="95"/>
        <end position="159"/>
    </location>
</feature>
<protein>
    <recommendedName>
        <fullName evidence="11">GATA-type domain-containing protein</fullName>
    </recommendedName>
</protein>
<evidence type="ECO:0000256" key="10">
    <source>
        <dbReference type="SAM" id="MobiDB-lite"/>
    </source>
</evidence>
<dbReference type="GO" id="GO:0000978">
    <property type="term" value="F:RNA polymerase II cis-regulatory region sequence-specific DNA binding"/>
    <property type="evidence" value="ECO:0007669"/>
    <property type="project" value="TreeGrafter"/>
</dbReference>
<keyword evidence="2" id="KW-0479">Metal-binding</keyword>
<keyword evidence="7" id="KW-0804">Transcription</keyword>
<feature type="region of interest" description="Disordered" evidence="10">
    <location>
        <begin position="201"/>
        <end position="293"/>
    </location>
</feature>
<feature type="compositionally biased region" description="Low complexity" evidence="10">
    <location>
        <begin position="330"/>
        <end position="341"/>
    </location>
</feature>
<dbReference type="AlphaFoldDB" id="A0A9N9WUN1"/>
<dbReference type="Gene3D" id="3.30.50.10">
    <property type="entry name" value="Erythroid Transcription Factor GATA-1, subunit A"/>
    <property type="match status" value="2"/>
</dbReference>
<dbReference type="Proteomes" id="UP001153620">
    <property type="component" value="Chromosome 3"/>
</dbReference>
<accession>A0A9N9WUN1</accession>
<dbReference type="PROSITE" id="PS00344">
    <property type="entry name" value="GATA_ZN_FINGER_1"/>
    <property type="match status" value="2"/>
</dbReference>
<dbReference type="PANTHER" id="PTHR10071:SF281">
    <property type="entry name" value="BOX A-BINDING FACTOR-RELATED"/>
    <property type="match status" value="1"/>
</dbReference>
<dbReference type="CDD" id="cd00202">
    <property type="entry name" value="ZnF_GATA"/>
    <property type="match status" value="2"/>
</dbReference>
<keyword evidence="8" id="KW-0539">Nucleus</keyword>
<dbReference type="SUPFAM" id="SSF57716">
    <property type="entry name" value="Glucocorticoid receptor-like (DNA-binding domain)"/>
    <property type="match status" value="2"/>
</dbReference>